<dbReference type="Proteomes" id="UP001162131">
    <property type="component" value="Unassembled WGS sequence"/>
</dbReference>
<evidence type="ECO:0000313" key="2">
    <source>
        <dbReference type="Proteomes" id="UP001162131"/>
    </source>
</evidence>
<proteinExistence type="predicted"/>
<protein>
    <submittedName>
        <fullName evidence="1">Uncharacterized protein</fullName>
    </submittedName>
</protein>
<comment type="caution">
    <text evidence="1">The sequence shown here is derived from an EMBL/GenBank/DDBJ whole genome shotgun (WGS) entry which is preliminary data.</text>
</comment>
<dbReference type="AlphaFoldDB" id="A0AAU9I8T4"/>
<accession>A0AAU9I8T4</accession>
<dbReference type="EMBL" id="CAJZBQ010000002">
    <property type="protein sequence ID" value="CAG9310682.1"/>
    <property type="molecule type" value="Genomic_DNA"/>
</dbReference>
<reference evidence="1" key="1">
    <citation type="submission" date="2021-09" db="EMBL/GenBank/DDBJ databases">
        <authorList>
            <consortium name="AG Swart"/>
            <person name="Singh M."/>
            <person name="Singh A."/>
            <person name="Seah K."/>
            <person name="Emmerich C."/>
        </authorList>
    </citation>
    <scope>NUCLEOTIDE SEQUENCE</scope>
    <source>
        <strain evidence="1">ATCC30299</strain>
    </source>
</reference>
<sequence length="122" mass="14257">MDQEGKSVLYDGINAGIEQFYSFRSENSTFLGQEDIRHKWIIAICNSDDIGSQISFAEISKKINDFFYKFWPIPTLSAWILEELQHQSIFLSAYSQTEIRRAFQRIDAIICPFKLLKFSIFT</sequence>
<organism evidence="1 2">
    <name type="scientific">Blepharisma stoltei</name>
    <dbReference type="NCBI Taxonomy" id="1481888"/>
    <lineage>
        <taxon>Eukaryota</taxon>
        <taxon>Sar</taxon>
        <taxon>Alveolata</taxon>
        <taxon>Ciliophora</taxon>
        <taxon>Postciliodesmatophora</taxon>
        <taxon>Heterotrichea</taxon>
        <taxon>Heterotrichida</taxon>
        <taxon>Blepharismidae</taxon>
        <taxon>Blepharisma</taxon>
    </lineage>
</organism>
<evidence type="ECO:0000313" key="1">
    <source>
        <dbReference type="EMBL" id="CAG9310682.1"/>
    </source>
</evidence>
<name>A0AAU9I8T4_9CILI</name>
<gene>
    <name evidence="1" type="ORF">BSTOLATCC_MIC1522</name>
</gene>
<keyword evidence="2" id="KW-1185">Reference proteome</keyword>